<dbReference type="AlphaFoldDB" id="C3Z1U5"/>
<name>C3Z1U5_BRAFL</name>
<dbReference type="EMBL" id="GG666573">
    <property type="protein sequence ID" value="EEN53462.1"/>
    <property type="molecule type" value="Genomic_DNA"/>
</dbReference>
<proteinExistence type="predicted"/>
<evidence type="ECO:0000313" key="2">
    <source>
        <dbReference type="EMBL" id="EEN53462.1"/>
    </source>
</evidence>
<protein>
    <submittedName>
        <fullName evidence="2">Uncharacterized protein</fullName>
    </submittedName>
</protein>
<reference evidence="2" key="1">
    <citation type="journal article" date="2008" name="Nature">
        <title>The amphioxus genome and the evolution of the chordate karyotype.</title>
        <authorList>
            <consortium name="US DOE Joint Genome Institute (JGI-PGF)"/>
            <person name="Putnam N.H."/>
            <person name="Butts T."/>
            <person name="Ferrier D.E.K."/>
            <person name="Furlong R.F."/>
            <person name="Hellsten U."/>
            <person name="Kawashima T."/>
            <person name="Robinson-Rechavi M."/>
            <person name="Shoguchi E."/>
            <person name="Terry A."/>
            <person name="Yu J.-K."/>
            <person name="Benito-Gutierrez E.L."/>
            <person name="Dubchak I."/>
            <person name="Garcia-Fernandez J."/>
            <person name="Gibson-Brown J.J."/>
            <person name="Grigoriev I.V."/>
            <person name="Horton A.C."/>
            <person name="de Jong P.J."/>
            <person name="Jurka J."/>
            <person name="Kapitonov V.V."/>
            <person name="Kohara Y."/>
            <person name="Kuroki Y."/>
            <person name="Lindquist E."/>
            <person name="Lucas S."/>
            <person name="Osoegawa K."/>
            <person name="Pennacchio L.A."/>
            <person name="Salamov A.A."/>
            <person name="Satou Y."/>
            <person name="Sauka-Spengler T."/>
            <person name="Schmutz J."/>
            <person name="Shin-I T."/>
            <person name="Toyoda A."/>
            <person name="Bronner-Fraser M."/>
            <person name="Fujiyama A."/>
            <person name="Holland L.Z."/>
            <person name="Holland P.W.H."/>
            <person name="Satoh N."/>
            <person name="Rokhsar D.S."/>
        </authorList>
    </citation>
    <scope>NUCLEOTIDE SEQUENCE [LARGE SCALE GENOMIC DNA]</scope>
    <source>
        <strain evidence="2">S238N-H82</strain>
        <tissue evidence="2">Testes</tissue>
    </source>
</reference>
<gene>
    <name evidence="2" type="ORF">BRAFLDRAFT_80544</name>
</gene>
<feature type="region of interest" description="Disordered" evidence="1">
    <location>
        <begin position="40"/>
        <end position="68"/>
    </location>
</feature>
<organism>
    <name type="scientific">Branchiostoma floridae</name>
    <name type="common">Florida lancelet</name>
    <name type="synonym">Amphioxus</name>
    <dbReference type="NCBI Taxonomy" id="7739"/>
    <lineage>
        <taxon>Eukaryota</taxon>
        <taxon>Metazoa</taxon>
        <taxon>Chordata</taxon>
        <taxon>Cephalochordata</taxon>
        <taxon>Leptocardii</taxon>
        <taxon>Amphioxiformes</taxon>
        <taxon>Branchiostomatidae</taxon>
        <taxon>Branchiostoma</taxon>
    </lineage>
</organism>
<evidence type="ECO:0000256" key="1">
    <source>
        <dbReference type="SAM" id="MobiDB-lite"/>
    </source>
</evidence>
<feature type="compositionally biased region" description="Polar residues" evidence="1">
    <location>
        <begin position="40"/>
        <end position="49"/>
    </location>
</feature>
<dbReference type="InParanoid" id="C3Z1U5"/>
<sequence length="108" mass="11214">MKWTRLGALSNAPGDYLIIPHLDAVVGGRQFARAAYTTTTPSESVNARNPGQGRFAGPDGGAANQHAGCPTPFLLSRAHARGDPKQTSFCLGAGVSLHMGILDSQLAV</sequence>
<accession>C3Z1U5</accession>